<sequence>MTAGIAVAARAMCSSTMIHVAALTDYNKHGSGGSHIVISGSKHLRTLMPGSEDDRGLKLTRMKGQGGSETVIKCQGTQQVDQSRESSFAPKIISVLDESHFTAVANRTTASSSGTSLHLGQASQNTPNKPEVDPDTNEMIVTGYSPFKPYLVMGVVAQDGETMLHKVDVGLDRRTLSHDTTITSRFSFFTFVCT</sequence>
<keyword evidence="2" id="KW-1185">Reference proteome</keyword>
<evidence type="ECO:0000313" key="2">
    <source>
        <dbReference type="Proteomes" id="UP001162992"/>
    </source>
</evidence>
<accession>A0ACC2CSF7</accession>
<organism evidence="1 2">
    <name type="scientific">Diphasiastrum complanatum</name>
    <name type="common">Issler's clubmoss</name>
    <name type="synonym">Lycopodium complanatum</name>
    <dbReference type="NCBI Taxonomy" id="34168"/>
    <lineage>
        <taxon>Eukaryota</taxon>
        <taxon>Viridiplantae</taxon>
        <taxon>Streptophyta</taxon>
        <taxon>Embryophyta</taxon>
        <taxon>Tracheophyta</taxon>
        <taxon>Lycopodiopsida</taxon>
        <taxon>Lycopodiales</taxon>
        <taxon>Lycopodiaceae</taxon>
        <taxon>Lycopodioideae</taxon>
        <taxon>Diphasiastrum</taxon>
    </lineage>
</organism>
<evidence type="ECO:0000313" key="1">
    <source>
        <dbReference type="EMBL" id="KAJ7545009.1"/>
    </source>
</evidence>
<comment type="caution">
    <text evidence="1">The sequence shown here is derived from an EMBL/GenBank/DDBJ whole genome shotgun (WGS) entry which is preliminary data.</text>
</comment>
<protein>
    <submittedName>
        <fullName evidence="1">Uncharacterized protein</fullName>
    </submittedName>
</protein>
<dbReference type="Proteomes" id="UP001162992">
    <property type="component" value="Chromosome 9"/>
</dbReference>
<gene>
    <name evidence="1" type="ORF">O6H91_09G102700</name>
</gene>
<proteinExistence type="predicted"/>
<name>A0ACC2CSF7_DIPCM</name>
<dbReference type="EMBL" id="CM055100">
    <property type="protein sequence ID" value="KAJ7545009.1"/>
    <property type="molecule type" value="Genomic_DNA"/>
</dbReference>
<reference evidence="2" key="1">
    <citation type="journal article" date="2024" name="Proc. Natl. Acad. Sci. U.S.A.">
        <title>Extraordinary preservation of gene collinearity over three hundred million years revealed in homosporous lycophytes.</title>
        <authorList>
            <person name="Li C."/>
            <person name="Wickell D."/>
            <person name="Kuo L.Y."/>
            <person name="Chen X."/>
            <person name="Nie B."/>
            <person name="Liao X."/>
            <person name="Peng D."/>
            <person name="Ji J."/>
            <person name="Jenkins J."/>
            <person name="Williams M."/>
            <person name="Shu S."/>
            <person name="Plott C."/>
            <person name="Barry K."/>
            <person name="Rajasekar S."/>
            <person name="Grimwood J."/>
            <person name="Han X."/>
            <person name="Sun S."/>
            <person name="Hou Z."/>
            <person name="He W."/>
            <person name="Dai G."/>
            <person name="Sun C."/>
            <person name="Schmutz J."/>
            <person name="Leebens-Mack J.H."/>
            <person name="Li F.W."/>
            <person name="Wang L."/>
        </authorList>
    </citation>
    <scope>NUCLEOTIDE SEQUENCE [LARGE SCALE GENOMIC DNA]</scope>
    <source>
        <strain evidence="2">cv. PW_Plant_1</strain>
    </source>
</reference>